<dbReference type="EMBL" id="CM026422">
    <property type="protein sequence ID" value="KAG0588503.1"/>
    <property type="molecule type" value="Genomic_DNA"/>
</dbReference>
<keyword evidence="2" id="KW-1185">Reference proteome</keyword>
<feature type="non-terminal residue" evidence="1">
    <location>
        <position position="117"/>
    </location>
</feature>
<dbReference type="Proteomes" id="UP000822688">
    <property type="component" value="Chromosome 2"/>
</dbReference>
<name>A0A8T0J1E0_CERPU</name>
<evidence type="ECO:0000313" key="1">
    <source>
        <dbReference type="EMBL" id="KAG0588503.1"/>
    </source>
</evidence>
<organism evidence="1 2">
    <name type="scientific">Ceratodon purpureus</name>
    <name type="common">Fire moss</name>
    <name type="synonym">Dicranum purpureum</name>
    <dbReference type="NCBI Taxonomy" id="3225"/>
    <lineage>
        <taxon>Eukaryota</taxon>
        <taxon>Viridiplantae</taxon>
        <taxon>Streptophyta</taxon>
        <taxon>Embryophyta</taxon>
        <taxon>Bryophyta</taxon>
        <taxon>Bryophytina</taxon>
        <taxon>Bryopsida</taxon>
        <taxon>Dicranidae</taxon>
        <taxon>Pseudoditrichales</taxon>
        <taxon>Ditrichaceae</taxon>
        <taxon>Ceratodon</taxon>
    </lineage>
</organism>
<reference evidence="1" key="1">
    <citation type="submission" date="2020-06" db="EMBL/GenBank/DDBJ databases">
        <title>WGS assembly of Ceratodon purpureus strain R40.</title>
        <authorList>
            <person name="Carey S.B."/>
            <person name="Jenkins J."/>
            <person name="Shu S."/>
            <person name="Lovell J.T."/>
            <person name="Sreedasyam A."/>
            <person name="Maumus F."/>
            <person name="Tiley G.P."/>
            <person name="Fernandez-Pozo N."/>
            <person name="Barry K."/>
            <person name="Chen C."/>
            <person name="Wang M."/>
            <person name="Lipzen A."/>
            <person name="Daum C."/>
            <person name="Saski C.A."/>
            <person name="Payton A.C."/>
            <person name="Mcbreen J.C."/>
            <person name="Conrad R.E."/>
            <person name="Kollar L.M."/>
            <person name="Olsson S."/>
            <person name="Huttunen S."/>
            <person name="Landis J.B."/>
            <person name="Wickett N.J."/>
            <person name="Johnson M.G."/>
            <person name="Rensing S.A."/>
            <person name="Grimwood J."/>
            <person name="Schmutz J."/>
            <person name="Mcdaniel S.F."/>
        </authorList>
    </citation>
    <scope>NUCLEOTIDE SEQUENCE</scope>
    <source>
        <strain evidence="1">R40</strain>
    </source>
</reference>
<accession>A0A8T0J1E0</accession>
<comment type="caution">
    <text evidence="1">The sequence shown here is derived from an EMBL/GenBank/DDBJ whole genome shotgun (WGS) entry which is preliminary data.</text>
</comment>
<sequence length="117" mass="13352">MILKLAVVKHNLSLVNKVVLLRPAHTRAQKQYSLKIRHESHTLQSAKGSWRRWMINWSHPTNNNHRLACKSTWFPHATTITSAASPTKNQVILLTHTKHVKLLHEPESGSNLKADLT</sequence>
<dbReference type="AlphaFoldDB" id="A0A8T0J1E0"/>
<proteinExistence type="predicted"/>
<protein>
    <submittedName>
        <fullName evidence="1">Uncharacterized protein</fullName>
    </submittedName>
</protein>
<gene>
    <name evidence="1" type="ORF">KC19_2G247900</name>
</gene>
<evidence type="ECO:0000313" key="2">
    <source>
        <dbReference type="Proteomes" id="UP000822688"/>
    </source>
</evidence>